<proteinExistence type="predicted"/>
<dbReference type="Proteomes" id="UP001558613">
    <property type="component" value="Unassembled WGS sequence"/>
</dbReference>
<keyword evidence="2" id="KW-1185">Reference proteome</keyword>
<dbReference type="EMBL" id="JAYMGO010000005">
    <property type="protein sequence ID" value="KAL1275102.1"/>
    <property type="molecule type" value="Genomic_DNA"/>
</dbReference>
<organism evidence="1 2">
    <name type="scientific">Cirrhinus molitorella</name>
    <name type="common">mud carp</name>
    <dbReference type="NCBI Taxonomy" id="172907"/>
    <lineage>
        <taxon>Eukaryota</taxon>
        <taxon>Metazoa</taxon>
        <taxon>Chordata</taxon>
        <taxon>Craniata</taxon>
        <taxon>Vertebrata</taxon>
        <taxon>Euteleostomi</taxon>
        <taxon>Actinopterygii</taxon>
        <taxon>Neopterygii</taxon>
        <taxon>Teleostei</taxon>
        <taxon>Ostariophysi</taxon>
        <taxon>Cypriniformes</taxon>
        <taxon>Cyprinidae</taxon>
        <taxon>Labeoninae</taxon>
        <taxon>Labeonini</taxon>
        <taxon>Cirrhinus</taxon>
    </lineage>
</organism>
<sequence>MAFSNQYSPFMSSCWHCERKADLSPVSWTCQHEGALWVLLLREDQLSITHLHCHWKTKICSRTLAELIWDE</sequence>
<comment type="caution">
    <text evidence="1">The sequence shown here is derived from an EMBL/GenBank/DDBJ whole genome shotgun (WGS) entry which is preliminary data.</text>
</comment>
<accession>A0ABR3NDQ9</accession>
<gene>
    <name evidence="1" type="ORF">QQF64_027916</name>
</gene>
<reference evidence="1 2" key="1">
    <citation type="submission" date="2023-09" db="EMBL/GenBank/DDBJ databases">
        <authorList>
            <person name="Wang M."/>
        </authorList>
    </citation>
    <scope>NUCLEOTIDE SEQUENCE [LARGE SCALE GENOMIC DNA]</scope>
    <source>
        <strain evidence="1">GT-2023</strain>
        <tissue evidence="1">Liver</tissue>
    </source>
</reference>
<protein>
    <submittedName>
        <fullName evidence="1">Uncharacterized protein</fullName>
    </submittedName>
</protein>
<evidence type="ECO:0000313" key="1">
    <source>
        <dbReference type="EMBL" id="KAL1275102.1"/>
    </source>
</evidence>
<evidence type="ECO:0000313" key="2">
    <source>
        <dbReference type="Proteomes" id="UP001558613"/>
    </source>
</evidence>
<name>A0ABR3NDQ9_9TELE</name>